<accession>A0A9N9B2E9</accession>
<evidence type="ECO:0000256" key="2">
    <source>
        <dbReference type="SAM" id="MobiDB-lite"/>
    </source>
</evidence>
<sequence length="198" mass="23767">MTTSFDECSYFESEEEYEKKSITKKRSKDQRKNSYSEIEDYSKKSISTRFLDEVKENLENAISDLKIPFNVNDYFPEMTDKKIKKELQIKDIIIVKDEVFTVEDIEITMQRVKEIETQLDEYAKKYSNERKKTELFHKEIKSEIDKLITFLEDYLKQKQCDPRIFLDEYAYDETIVSWQTNLMIAKSRTPDVYMLAKS</sequence>
<proteinExistence type="predicted"/>
<feature type="compositionally biased region" description="Low complexity" evidence="2">
    <location>
        <begin position="1"/>
        <end position="11"/>
    </location>
</feature>
<keyword evidence="4" id="KW-1185">Reference proteome</keyword>
<name>A0A9N9B2E9_9GLOM</name>
<protein>
    <submittedName>
        <fullName evidence="3">6418_t:CDS:1</fullName>
    </submittedName>
</protein>
<dbReference type="Proteomes" id="UP000789831">
    <property type="component" value="Unassembled WGS sequence"/>
</dbReference>
<dbReference type="OrthoDB" id="10617867at2759"/>
<dbReference type="EMBL" id="CAJVPL010001041">
    <property type="protein sequence ID" value="CAG8548787.1"/>
    <property type="molecule type" value="Genomic_DNA"/>
</dbReference>
<keyword evidence="1" id="KW-0175">Coiled coil</keyword>
<evidence type="ECO:0000313" key="3">
    <source>
        <dbReference type="EMBL" id="CAG8548787.1"/>
    </source>
</evidence>
<evidence type="ECO:0000256" key="1">
    <source>
        <dbReference type="SAM" id="Coils"/>
    </source>
</evidence>
<feature type="region of interest" description="Disordered" evidence="2">
    <location>
        <begin position="1"/>
        <end position="35"/>
    </location>
</feature>
<evidence type="ECO:0000313" key="4">
    <source>
        <dbReference type="Proteomes" id="UP000789831"/>
    </source>
</evidence>
<feature type="coiled-coil region" evidence="1">
    <location>
        <begin position="105"/>
        <end position="132"/>
    </location>
</feature>
<comment type="caution">
    <text evidence="3">The sequence shown here is derived from an EMBL/GenBank/DDBJ whole genome shotgun (WGS) entry which is preliminary data.</text>
</comment>
<reference evidence="3" key="1">
    <citation type="submission" date="2021-06" db="EMBL/GenBank/DDBJ databases">
        <authorList>
            <person name="Kallberg Y."/>
            <person name="Tangrot J."/>
            <person name="Rosling A."/>
        </authorList>
    </citation>
    <scope>NUCLEOTIDE SEQUENCE</scope>
    <source>
        <strain evidence="3">MT106</strain>
    </source>
</reference>
<gene>
    <name evidence="3" type="ORF">AGERDE_LOCUS6557</name>
</gene>
<organism evidence="3 4">
    <name type="scientific">Ambispora gerdemannii</name>
    <dbReference type="NCBI Taxonomy" id="144530"/>
    <lineage>
        <taxon>Eukaryota</taxon>
        <taxon>Fungi</taxon>
        <taxon>Fungi incertae sedis</taxon>
        <taxon>Mucoromycota</taxon>
        <taxon>Glomeromycotina</taxon>
        <taxon>Glomeromycetes</taxon>
        <taxon>Archaeosporales</taxon>
        <taxon>Ambisporaceae</taxon>
        <taxon>Ambispora</taxon>
    </lineage>
</organism>
<dbReference type="AlphaFoldDB" id="A0A9N9B2E9"/>